<dbReference type="InterPro" id="IPR000916">
    <property type="entry name" value="Bet_v_I/MLP"/>
</dbReference>
<dbReference type="SMART" id="SM01037">
    <property type="entry name" value="Bet_v_1"/>
    <property type="match status" value="1"/>
</dbReference>
<feature type="domain" description="Bet v I/Major latex protein" evidence="7">
    <location>
        <begin position="2"/>
        <end position="152"/>
    </location>
</feature>
<gene>
    <name evidence="8" type="ORF">TanjilG_32353</name>
</gene>
<dbReference type="AlphaFoldDB" id="A0A4P1R198"/>
<dbReference type="GO" id="GO:0006952">
    <property type="term" value="P:defense response"/>
    <property type="evidence" value="ECO:0007669"/>
    <property type="project" value="InterPro"/>
</dbReference>
<keyword evidence="5" id="KW-0106">Calcium</keyword>
<comment type="similarity">
    <text evidence="6">Belongs to the MLP family.</text>
</comment>
<evidence type="ECO:0000256" key="2">
    <source>
        <dbReference type="ARBA" id="ARBA00022722"/>
    </source>
</evidence>
<dbReference type="SUPFAM" id="SSF55961">
    <property type="entry name" value="Bet v1-like"/>
    <property type="match status" value="1"/>
</dbReference>
<reference evidence="8 9" key="1">
    <citation type="journal article" date="2017" name="Plant Biotechnol. J.">
        <title>A comprehensive draft genome sequence for lupin (Lupinus angustifolius), an emerging health food: insights into plant-microbe interactions and legume evolution.</title>
        <authorList>
            <person name="Hane J.K."/>
            <person name="Ming Y."/>
            <person name="Kamphuis L.G."/>
            <person name="Nelson M.N."/>
            <person name="Garg G."/>
            <person name="Atkins C.A."/>
            <person name="Bayer P.E."/>
            <person name="Bravo A."/>
            <person name="Bringans S."/>
            <person name="Cannon S."/>
            <person name="Edwards D."/>
            <person name="Foley R."/>
            <person name="Gao L.L."/>
            <person name="Harrison M.J."/>
            <person name="Huang W."/>
            <person name="Hurgobin B."/>
            <person name="Li S."/>
            <person name="Liu C.W."/>
            <person name="McGrath A."/>
            <person name="Morahan G."/>
            <person name="Murray J."/>
            <person name="Weller J."/>
            <person name="Jian J."/>
            <person name="Singh K.B."/>
        </authorList>
    </citation>
    <scope>NUCLEOTIDE SEQUENCE [LARGE SCALE GENOMIC DNA]</scope>
    <source>
        <strain evidence="9">cv. Tanjil</strain>
        <tissue evidence="8">Whole plant</tissue>
    </source>
</reference>
<dbReference type="GO" id="GO:0046872">
    <property type="term" value="F:metal ion binding"/>
    <property type="evidence" value="ECO:0007669"/>
    <property type="project" value="UniProtKB-KW"/>
</dbReference>
<evidence type="ECO:0000256" key="5">
    <source>
        <dbReference type="ARBA" id="ARBA00022837"/>
    </source>
</evidence>
<dbReference type="PANTHER" id="PTHR31338:SF16">
    <property type="entry name" value="POLYKETIDE CYCLASE_DEHYDRASE AND LIPID TRANSPORT SUPERFAMILY PROTEIN"/>
    <property type="match status" value="1"/>
</dbReference>
<evidence type="ECO:0000313" key="9">
    <source>
        <dbReference type="Proteomes" id="UP000188354"/>
    </source>
</evidence>
<keyword evidence="2" id="KW-0540">Nuclease</keyword>
<dbReference type="PANTHER" id="PTHR31338">
    <property type="entry name" value="POLYKETIDE CYCLASE/DEHYDRASE AND LIPID TRANSPORT SUPERFAMILY PROTEIN"/>
    <property type="match status" value="1"/>
</dbReference>
<dbReference type="GO" id="GO:0004518">
    <property type="term" value="F:nuclease activity"/>
    <property type="evidence" value="ECO:0007669"/>
    <property type="project" value="UniProtKB-KW"/>
</dbReference>
<dbReference type="Gene3D" id="3.30.530.20">
    <property type="match status" value="1"/>
</dbReference>
<accession>A0A4P1R198</accession>
<dbReference type="Gramene" id="OIV99094">
    <property type="protein sequence ID" value="OIV99094"/>
    <property type="gene ID" value="TanjilG_32353"/>
</dbReference>
<evidence type="ECO:0000256" key="4">
    <source>
        <dbReference type="ARBA" id="ARBA00022801"/>
    </source>
</evidence>
<dbReference type="GO" id="GO:0016787">
    <property type="term" value="F:hydrolase activity"/>
    <property type="evidence" value="ECO:0007669"/>
    <property type="project" value="UniProtKB-KW"/>
</dbReference>
<proteinExistence type="inferred from homology"/>
<evidence type="ECO:0000256" key="1">
    <source>
        <dbReference type="ARBA" id="ARBA00004514"/>
    </source>
</evidence>
<dbReference type="EMBL" id="CM007373">
    <property type="protein sequence ID" value="OIV99094.1"/>
    <property type="molecule type" value="Genomic_DNA"/>
</dbReference>
<name>A0A4P1R198_LUPAN</name>
<keyword evidence="4" id="KW-0378">Hydrolase</keyword>
<comment type="subcellular location">
    <subcellularLocation>
        <location evidence="1">Cytoplasm</location>
        <location evidence="1">Cytosol</location>
    </subcellularLocation>
</comment>
<sequence>MSLTGKITTEFGILSPATKFFHFVAKQLHHVQNVSDKVHHTKVHEGDWHSVGSVRNWTYVVDGEVIQAKENFEVIDEENKTLVMNVFDGHVSEKYKLFKLTLQLNDDKDNDGAIVKWTIDYEKINRDIAAPYGHLGFLNKTTEDIDAHLLKA</sequence>
<organism evidence="8 9">
    <name type="scientific">Lupinus angustifolius</name>
    <name type="common">Narrow-leaved blue lupine</name>
    <dbReference type="NCBI Taxonomy" id="3871"/>
    <lineage>
        <taxon>Eukaryota</taxon>
        <taxon>Viridiplantae</taxon>
        <taxon>Streptophyta</taxon>
        <taxon>Embryophyta</taxon>
        <taxon>Tracheophyta</taxon>
        <taxon>Spermatophyta</taxon>
        <taxon>Magnoliopsida</taxon>
        <taxon>eudicotyledons</taxon>
        <taxon>Gunneridae</taxon>
        <taxon>Pentapetalae</taxon>
        <taxon>rosids</taxon>
        <taxon>fabids</taxon>
        <taxon>Fabales</taxon>
        <taxon>Fabaceae</taxon>
        <taxon>Papilionoideae</taxon>
        <taxon>50 kb inversion clade</taxon>
        <taxon>genistoids sensu lato</taxon>
        <taxon>core genistoids</taxon>
        <taxon>Genisteae</taxon>
        <taxon>Lupinus</taxon>
    </lineage>
</organism>
<dbReference type="STRING" id="3871.A0A4P1R198"/>
<evidence type="ECO:0000313" key="8">
    <source>
        <dbReference type="EMBL" id="OIV99094.1"/>
    </source>
</evidence>
<dbReference type="Proteomes" id="UP000188354">
    <property type="component" value="Chromosome LG13"/>
</dbReference>
<dbReference type="OrthoDB" id="1847301at2759"/>
<keyword evidence="9" id="KW-1185">Reference proteome</keyword>
<protein>
    <recommendedName>
        <fullName evidence="7">Bet v I/Major latex protein domain-containing protein</fullName>
    </recommendedName>
</protein>
<evidence type="ECO:0000259" key="7">
    <source>
        <dbReference type="SMART" id="SM01037"/>
    </source>
</evidence>
<dbReference type="InterPro" id="IPR052006">
    <property type="entry name" value="MLP-like"/>
</dbReference>
<evidence type="ECO:0000256" key="6">
    <source>
        <dbReference type="ARBA" id="ARBA00038242"/>
    </source>
</evidence>
<dbReference type="InterPro" id="IPR023393">
    <property type="entry name" value="START-like_dom_sf"/>
</dbReference>
<dbReference type="GO" id="GO:0005829">
    <property type="term" value="C:cytosol"/>
    <property type="evidence" value="ECO:0007669"/>
    <property type="project" value="UniProtKB-SubCell"/>
</dbReference>
<keyword evidence="3" id="KW-0479">Metal-binding</keyword>
<dbReference type="Pfam" id="PF00407">
    <property type="entry name" value="Bet_v_1"/>
    <property type="match status" value="1"/>
</dbReference>
<evidence type="ECO:0000256" key="3">
    <source>
        <dbReference type="ARBA" id="ARBA00022723"/>
    </source>
</evidence>